<dbReference type="RefSeq" id="WP_149841458.1">
    <property type="nucleotide sequence ID" value="NZ_VUOC01000004.1"/>
</dbReference>
<reference evidence="1 2" key="2">
    <citation type="submission" date="2019-09" db="EMBL/GenBank/DDBJ databases">
        <authorList>
            <person name="Jin C."/>
        </authorList>
    </citation>
    <scope>NUCLEOTIDE SEQUENCE [LARGE SCALE GENOMIC DNA]</scope>
    <source>
        <strain evidence="1 2">BN140078</strain>
    </source>
</reference>
<evidence type="ECO:0000313" key="2">
    <source>
        <dbReference type="Proteomes" id="UP000324611"/>
    </source>
</evidence>
<dbReference type="AlphaFoldDB" id="A0A5B2VNL9"/>
<dbReference type="EMBL" id="VUOC01000004">
    <property type="protein sequence ID" value="KAA2240280.1"/>
    <property type="molecule type" value="Genomic_DNA"/>
</dbReference>
<comment type="caution">
    <text evidence="1">The sequence shown here is derived from an EMBL/GenBank/DDBJ whole genome shotgun (WGS) entry which is preliminary data.</text>
</comment>
<sequence length="81" mass="9161">MKKGDKIENARTGQRMIFLQTAAETNGALLQIECFSPVTTTKEPAHIHPLQENRFEILSGDLCFSMNWFSGCFYYARGVSL</sequence>
<evidence type="ECO:0008006" key="3">
    <source>
        <dbReference type="Google" id="ProtNLM"/>
    </source>
</evidence>
<protein>
    <recommendedName>
        <fullName evidence="3">Cupin domain-containing protein</fullName>
    </recommendedName>
</protein>
<evidence type="ECO:0000313" key="1">
    <source>
        <dbReference type="EMBL" id="KAA2240280.1"/>
    </source>
</evidence>
<dbReference type="InterPro" id="IPR014710">
    <property type="entry name" value="RmlC-like_jellyroll"/>
</dbReference>
<proteinExistence type="predicted"/>
<dbReference type="Gene3D" id="2.60.120.10">
    <property type="entry name" value="Jelly Rolls"/>
    <property type="match status" value="1"/>
</dbReference>
<dbReference type="Proteomes" id="UP000324611">
    <property type="component" value="Unassembled WGS sequence"/>
</dbReference>
<gene>
    <name evidence="1" type="ORF">F0L74_29385</name>
</gene>
<keyword evidence="2" id="KW-1185">Reference proteome</keyword>
<name>A0A5B2VNL9_9BACT</name>
<reference evidence="1 2" key="1">
    <citation type="submission" date="2019-09" db="EMBL/GenBank/DDBJ databases">
        <title>Chitinophaga ginsengihumi sp. nov., isolated from soil of ginseng rhizosphere.</title>
        <authorList>
            <person name="Lee J."/>
        </authorList>
    </citation>
    <scope>NUCLEOTIDE SEQUENCE [LARGE SCALE GENOMIC DNA]</scope>
    <source>
        <strain evidence="1 2">BN140078</strain>
    </source>
</reference>
<organism evidence="1 2">
    <name type="scientific">Chitinophaga agrisoli</name>
    <dbReference type="NCBI Taxonomy" id="2607653"/>
    <lineage>
        <taxon>Bacteria</taxon>
        <taxon>Pseudomonadati</taxon>
        <taxon>Bacteroidota</taxon>
        <taxon>Chitinophagia</taxon>
        <taxon>Chitinophagales</taxon>
        <taxon>Chitinophagaceae</taxon>
        <taxon>Chitinophaga</taxon>
    </lineage>
</organism>
<accession>A0A5B2VNL9</accession>